<evidence type="ECO:0000256" key="2">
    <source>
        <dbReference type="RuleBase" id="RU362039"/>
    </source>
</evidence>
<dbReference type="Proteomes" id="UP000253314">
    <property type="component" value="Unassembled WGS sequence"/>
</dbReference>
<evidence type="ECO:0000256" key="1">
    <source>
        <dbReference type="ARBA" id="ARBA00008950"/>
    </source>
</evidence>
<evidence type="ECO:0000313" key="4">
    <source>
        <dbReference type="EMBL" id="RBW70144.1"/>
    </source>
</evidence>
<reference evidence="4 5" key="1">
    <citation type="submission" date="2018-07" db="EMBL/GenBank/DDBJ databases">
        <title>Lottiidibacillus patelloidae gen. nov., sp. nov., isolated from the intestinal tract of a marine limpet and the reclassification of B. taeanensis BH030017T, B. algicola KMM 3737T and B. hwajinpoensis SW-72T as genus Lottiidibacillus.</title>
        <authorList>
            <person name="Liu R."/>
            <person name="Huang Z."/>
        </authorList>
    </citation>
    <scope>NUCLEOTIDE SEQUENCE [LARGE SCALE GENOMIC DNA]</scope>
    <source>
        <strain evidence="4 5">BH030017</strain>
    </source>
</reference>
<evidence type="ECO:0000259" key="3">
    <source>
        <dbReference type="Pfam" id="PF12850"/>
    </source>
</evidence>
<feature type="domain" description="Calcineurin-like phosphoesterase" evidence="3">
    <location>
        <begin position="1"/>
        <end position="198"/>
    </location>
</feature>
<dbReference type="InterPro" id="IPR000979">
    <property type="entry name" value="Phosphodiesterase_MJ0936/Vps29"/>
</dbReference>
<dbReference type="InterPro" id="IPR024654">
    <property type="entry name" value="Calcineurin-like_PHP_lpxH"/>
</dbReference>
<dbReference type="InterPro" id="IPR029052">
    <property type="entry name" value="Metallo-depent_PP-like"/>
</dbReference>
<dbReference type="AlphaFoldDB" id="A0A366Y148"/>
<keyword evidence="2" id="KW-0479">Metal-binding</keyword>
<dbReference type="SUPFAM" id="SSF56300">
    <property type="entry name" value="Metallo-dependent phosphatases"/>
    <property type="match status" value="1"/>
</dbReference>
<dbReference type="GO" id="GO:0016791">
    <property type="term" value="F:phosphatase activity"/>
    <property type="evidence" value="ECO:0007669"/>
    <property type="project" value="TreeGrafter"/>
</dbReference>
<dbReference type="PANTHER" id="PTHR42850:SF2">
    <property type="entry name" value="BLL5683 PROTEIN"/>
    <property type="match status" value="1"/>
</dbReference>
<gene>
    <name evidence="4" type="ORF">DS031_08110</name>
</gene>
<keyword evidence="5" id="KW-1185">Reference proteome</keyword>
<dbReference type="InterPro" id="IPR011152">
    <property type="entry name" value="Pesterase_MJ0912"/>
</dbReference>
<dbReference type="EC" id="3.1.4.-" evidence="2"/>
<dbReference type="PANTHER" id="PTHR42850">
    <property type="entry name" value="METALLOPHOSPHOESTERASE"/>
    <property type="match status" value="1"/>
</dbReference>
<dbReference type="EMBL" id="QOCW01000006">
    <property type="protein sequence ID" value="RBW70144.1"/>
    <property type="molecule type" value="Genomic_DNA"/>
</dbReference>
<evidence type="ECO:0000313" key="5">
    <source>
        <dbReference type="Proteomes" id="UP000253314"/>
    </source>
</evidence>
<dbReference type="Gene3D" id="3.60.21.10">
    <property type="match status" value="1"/>
</dbReference>
<comment type="caution">
    <text evidence="4">The sequence shown here is derived from an EMBL/GenBank/DDBJ whole genome shotgun (WGS) entry which is preliminary data.</text>
</comment>
<dbReference type="GO" id="GO:0046872">
    <property type="term" value="F:metal ion binding"/>
    <property type="evidence" value="ECO:0007669"/>
    <property type="project" value="UniProtKB-KW"/>
</dbReference>
<organism evidence="4 5">
    <name type="scientific">Bacillus taeanensis</name>
    <dbReference type="NCBI Taxonomy" id="273032"/>
    <lineage>
        <taxon>Bacteria</taxon>
        <taxon>Bacillati</taxon>
        <taxon>Bacillota</taxon>
        <taxon>Bacilli</taxon>
        <taxon>Bacillales</taxon>
        <taxon>Bacillaceae</taxon>
        <taxon>Bacillus</taxon>
    </lineage>
</organism>
<dbReference type="RefSeq" id="WP_113805433.1">
    <property type="nucleotide sequence ID" value="NZ_QOCW01000006.1"/>
</dbReference>
<sequence length="241" mass="27380">MKIAFLSDIHGNADALEAVIRDIEAKQVDKIVVLGDICYRGPEPKRALELVKSLNAEVVKGNADEWVVRGVEKDEVPDKVLEMMNKERDWTVSQLEKEDVAFLKNLPLELTVKLTEEINIHAFHATPNSLFEVVLPNEQDNVVEQKMMAAKDASIYIYGHIHRAFVRYINGKCLINMGSVGLPFDGLPKASYAIVEVYEGSVRTSIERVEYDLEKVIEKYKRVNYPNTETMSNVVRYARLP</sequence>
<accession>A0A366Y148</accession>
<dbReference type="PIRSF" id="PIRSF000883">
    <property type="entry name" value="Pesterase_MJ0912"/>
    <property type="match status" value="1"/>
</dbReference>
<comment type="cofactor">
    <cofactor evidence="2">
        <name>a divalent metal cation</name>
        <dbReference type="ChEBI" id="CHEBI:60240"/>
    </cofactor>
</comment>
<protein>
    <recommendedName>
        <fullName evidence="2">Phosphoesterase</fullName>
        <ecNumber evidence="2">3.1.4.-</ecNumber>
    </recommendedName>
</protein>
<dbReference type="InterPro" id="IPR050126">
    <property type="entry name" value="Ap4A_hydrolase"/>
</dbReference>
<proteinExistence type="inferred from homology"/>
<comment type="similarity">
    <text evidence="1 2">Belongs to the metallophosphoesterase superfamily. YfcE family.</text>
</comment>
<dbReference type="Pfam" id="PF12850">
    <property type="entry name" value="Metallophos_2"/>
    <property type="match status" value="1"/>
</dbReference>
<dbReference type="NCBIfam" id="TIGR00040">
    <property type="entry name" value="yfcE"/>
    <property type="match status" value="1"/>
</dbReference>
<dbReference type="OrthoDB" id="9813918at2"/>
<name>A0A366Y148_9BACI</name>
<dbReference type="GO" id="GO:0005737">
    <property type="term" value="C:cytoplasm"/>
    <property type="evidence" value="ECO:0007669"/>
    <property type="project" value="TreeGrafter"/>
</dbReference>